<comment type="caution">
    <text evidence="2">The sequence shown here is derived from an EMBL/GenBank/DDBJ whole genome shotgun (WGS) entry which is preliminary data.</text>
</comment>
<dbReference type="OrthoDB" id="6036at2759"/>
<dbReference type="PANTHER" id="PTHR46085:SF3">
    <property type="entry name" value="ARF GTPASE ACTIVATING PROTEIN"/>
    <property type="match status" value="1"/>
</dbReference>
<evidence type="ECO:0000256" key="1">
    <source>
        <dbReference type="SAM" id="MobiDB-lite"/>
    </source>
</evidence>
<accession>A0A9D5BVV2</accession>
<feature type="region of interest" description="Disordered" evidence="1">
    <location>
        <begin position="1"/>
        <end position="172"/>
    </location>
</feature>
<name>A0A9D5BVV2_9LILI</name>
<dbReference type="EMBL" id="JAGGNH010000019">
    <property type="protein sequence ID" value="KAJ0961505.1"/>
    <property type="molecule type" value="Genomic_DNA"/>
</dbReference>
<dbReference type="AlphaFoldDB" id="A0A9D5BVV2"/>
<dbReference type="GO" id="GO:0005096">
    <property type="term" value="F:GTPase activator activity"/>
    <property type="evidence" value="ECO:0007669"/>
    <property type="project" value="InterPro"/>
</dbReference>
<feature type="compositionally biased region" description="Low complexity" evidence="1">
    <location>
        <begin position="70"/>
        <end position="85"/>
    </location>
</feature>
<feature type="compositionally biased region" description="Basic and acidic residues" evidence="1">
    <location>
        <begin position="1"/>
        <end position="21"/>
    </location>
</feature>
<protein>
    <submittedName>
        <fullName evidence="2">Uncharacterized protein</fullName>
    </submittedName>
</protein>
<evidence type="ECO:0000313" key="3">
    <source>
        <dbReference type="Proteomes" id="UP001085076"/>
    </source>
</evidence>
<feature type="compositionally biased region" description="Polar residues" evidence="1">
    <location>
        <begin position="23"/>
        <end position="36"/>
    </location>
</feature>
<dbReference type="InterPro" id="IPR044820">
    <property type="entry name" value="AGD14-like"/>
</dbReference>
<dbReference type="Proteomes" id="UP001085076">
    <property type="component" value="Unassembled WGS sequence"/>
</dbReference>
<feature type="compositionally biased region" description="Polar residues" evidence="1">
    <location>
        <begin position="110"/>
        <end position="132"/>
    </location>
</feature>
<organism evidence="2 3">
    <name type="scientific">Dioscorea zingiberensis</name>
    <dbReference type="NCBI Taxonomy" id="325984"/>
    <lineage>
        <taxon>Eukaryota</taxon>
        <taxon>Viridiplantae</taxon>
        <taxon>Streptophyta</taxon>
        <taxon>Embryophyta</taxon>
        <taxon>Tracheophyta</taxon>
        <taxon>Spermatophyta</taxon>
        <taxon>Magnoliopsida</taxon>
        <taxon>Liliopsida</taxon>
        <taxon>Dioscoreales</taxon>
        <taxon>Dioscoreaceae</taxon>
        <taxon>Dioscorea</taxon>
    </lineage>
</organism>
<reference evidence="2 3" key="1">
    <citation type="journal article" date="2022" name="Hortic Res">
        <title>The genome of Dioscorea zingiberensis sheds light on the biosynthesis, origin and evolution of the medicinally important diosgenin saponins.</title>
        <authorList>
            <person name="Li Y."/>
            <person name="Tan C."/>
            <person name="Li Z."/>
            <person name="Guo J."/>
            <person name="Li S."/>
            <person name="Chen X."/>
            <person name="Wang C."/>
            <person name="Dai X."/>
            <person name="Yang H."/>
            <person name="Song W."/>
            <person name="Hou L."/>
            <person name="Xu J."/>
            <person name="Tong Z."/>
            <person name="Xu A."/>
            <person name="Yuan X."/>
            <person name="Wang W."/>
            <person name="Yang Q."/>
            <person name="Chen L."/>
            <person name="Sun Z."/>
            <person name="Wang K."/>
            <person name="Pan B."/>
            <person name="Chen J."/>
            <person name="Bao Y."/>
            <person name="Liu F."/>
            <person name="Qi X."/>
            <person name="Gang D.R."/>
            <person name="Wen J."/>
            <person name="Li J."/>
        </authorList>
    </citation>
    <scope>NUCLEOTIDE SEQUENCE [LARGE SCALE GENOMIC DNA]</scope>
    <source>
        <strain evidence="2">Dzin_1.0</strain>
    </source>
</reference>
<sequence>MGTKTRELRIGRFPDAVHRASEASPNYQKGVDSTSPPMVRPVRDILGDDVPPLQVGDIPKPNGAGVSENSSKTQRTTSSSSLGSSDGNPVELKRANFGSLIDFDVDSEPPVSSTQQNVPQQTFSPPASSDNWASFDVAPQQKASQTSANASSIESSLDQLSTPGIVPAGNVLTPPVTDVQTFSKNNDARQLPVLQTKSAKFSCSG</sequence>
<gene>
    <name evidence="2" type="ORF">J5N97_002009</name>
</gene>
<proteinExistence type="predicted"/>
<keyword evidence="3" id="KW-1185">Reference proteome</keyword>
<evidence type="ECO:0000313" key="2">
    <source>
        <dbReference type="EMBL" id="KAJ0961505.1"/>
    </source>
</evidence>
<dbReference type="PANTHER" id="PTHR46085">
    <property type="entry name" value="ARFGAP/RECO-RELATED"/>
    <property type="match status" value="1"/>
</dbReference>
<feature type="compositionally biased region" description="Polar residues" evidence="1">
    <location>
        <begin position="141"/>
        <end position="162"/>
    </location>
</feature>